<proteinExistence type="predicted"/>
<keyword evidence="1" id="KW-0472">Membrane</keyword>
<dbReference type="Proteomes" id="UP001215598">
    <property type="component" value="Unassembled WGS sequence"/>
</dbReference>
<accession>A0AAD7NHB7</accession>
<evidence type="ECO:0000313" key="2">
    <source>
        <dbReference type="EMBL" id="KAJ7760003.1"/>
    </source>
</evidence>
<organism evidence="2 3">
    <name type="scientific">Mycena metata</name>
    <dbReference type="NCBI Taxonomy" id="1033252"/>
    <lineage>
        <taxon>Eukaryota</taxon>
        <taxon>Fungi</taxon>
        <taxon>Dikarya</taxon>
        <taxon>Basidiomycota</taxon>
        <taxon>Agaricomycotina</taxon>
        <taxon>Agaricomycetes</taxon>
        <taxon>Agaricomycetidae</taxon>
        <taxon>Agaricales</taxon>
        <taxon>Marasmiineae</taxon>
        <taxon>Mycenaceae</taxon>
        <taxon>Mycena</taxon>
    </lineage>
</organism>
<protein>
    <submittedName>
        <fullName evidence="2">Uncharacterized protein</fullName>
    </submittedName>
</protein>
<keyword evidence="3" id="KW-1185">Reference proteome</keyword>
<name>A0AAD7NHB7_9AGAR</name>
<feature type="transmembrane region" description="Helical" evidence="1">
    <location>
        <begin position="240"/>
        <end position="257"/>
    </location>
</feature>
<keyword evidence="1" id="KW-1133">Transmembrane helix</keyword>
<evidence type="ECO:0000313" key="3">
    <source>
        <dbReference type="Proteomes" id="UP001215598"/>
    </source>
</evidence>
<gene>
    <name evidence="2" type="ORF">B0H16DRAFT_1533305</name>
</gene>
<sequence>MAVMTRSSVLWRCCNPLRSSLLMSTLRRWPTPGSIHSHWSDSTPIGASFPIHALAKPLSKSLYHRQADTIIAKNLWGTPLSVDTVEVLKTYLTFKYIFPTTKALVLEYFSERVWTAQQSTRRDVQLITDGVLGLVPQLHSSSVSDIVCATCTLLSILALHEDFKIKTRGCASGVELGAQLATLLSHPDPSVQSAADLCLVRLGVIEQSTMERRGFRRSVSWVFRSFGNDISRLLLRKKNFMFYFLLGAFKLGIVAAARRTPGGNMGADAPCSSPRP</sequence>
<comment type="caution">
    <text evidence="2">The sequence shown here is derived from an EMBL/GenBank/DDBJ whole genome shotgun (WGS) entry which is preliminary data.</text>
</comment>
<evidence type="ECO:0000256" key="1">
    <source>
        <dbReference type="SAM" id="Phobius"/>
    </source>
</evidence>
<reference evidence="2" key="1">
    <citation type="submission" date="2023-03" db="EMBL/GenBank/DDBJ databases">
        <title>Massive genome expansion in bonnet fungi (Mycena s.s.) driven by repeated elements and novel gene families across ecological guilds.</title>
        <authorList>
            <consortium name="Lawrence Berkeley National Laboratory"/>
            <person name="Harder C.B."/>
            <person name="Miyauchi S."/>
            <person name="Viragh M."/>
            <person name="Kuo A."/>
            <person name="Thoen E."/>
            <person name="Andreopoulos B."/>
            <person name="Lu D."/>
            <person name="Skrede I."/>
            <person name="Drula E."/>
            <person name="Henrissat B."/>
            <person name="Morin E."/>
            <person name="Kohler A."/>
            <person name="Barry K."/>
            <person name="LaButti K."/>
            <person name="Morin E."/>
            <person name="Salamov A."/>
            <person name="Lipzen A."/>
            <person name="Mereny Z."/>
            <person name="Hegedus B."/>
            <person name="Baldrian P."/>
            <person name="Stursova M."/>
            <person name="Weitz H."/>
            <person name="Taylor A."/>
            <person name="Grigoriev I.V."/>
            <person name="Nagy L.G."/>
            <person name="Martin F."/>
            <person name="Kauserud H."/>
        </authorList>
    </citation>
    <scope>NUCLEOTIDE SEQUENCE</scope>
    <source>
        <strain evidence="2">CBHHK182m</strain>
    </source>
</reference>
<dbReference type="AlphaFoldDB" id="A0AAD7NHB7"/>
<keyword evidence="1" id="KW-0812">Transmembrane</keyword>
<dbReference type="EMBL" id="JARKIB010000038">
    <property type="protein sequence ID" value="KAJ7760003.1"/>
    <property type="molecule type" value="Genomic_DNA"/>
</dbReference>